<dbReference type="AlphaFoldDB" id="A0A5K7YT27"/>
<dbReference type="InterPro" id="IPR025944">
    <property type="entry name" value="Sigma_54_int_dom_CS"/>
</dbReference>
<dbReference type="Gene3D" id="1.10.10.60">
    <property type="entry name" value="Homeodomain-like"/>
    <property type="match status" value="1"/>
</dbReference>
<dbReference type="PROSITE" id="PS50112">
    <property type="entry name" value="PAS"/>
    <property type="match status" value="1"/>
</dbReference>
<evidence type="ECO:0000256" key="5">
    <source>
        <dbReference type="ARBA" id="ARBA00023163"/>
    </source>
</evidence>
<dbReference type="NCBIfam" id="TIGR00229">
    <property type="entry name" value="sensory_box"/>
    <property type="match status" value="1"/>
</dbReference>
<dbReference type="InterPro" id="IPR002078">
    <property type="entry name" value="Sigma_54_int"/>
</dbReference>
<gene>
    <name evidence="8" type="ORF">DSCA_40910</name>
</gene>
<keyword evidence="3" id="KW-0805">Transcription regulation</keyword>
<dbReference type="SUPFAM" id="SSF55785">
    <property type="entry name" value="PYP-like sensor domain (PAS domain)"/>
    <property type="match status" value="1"/>
</dbReference>
<dbReference type="PROSITE" id="PS00676">
    <property type="entry name" value="SIGMA54_INTERACT_2"/>
    <property type="match status" value="1"/>
</dbReference>
<keyword evidence="4" id="KW-0238">DNA-binding</keyword>
<dbReference type="PROSITE" id="PS00688">
    <property type="entry name" value="SIGMA54_INTERACT_3"/>
    <property type="match status" value="1"/>
</dbReference>
<dbReference type="PROSITE" id="PS50045">
    <property type="entry name" value="SIGMA54_INTERACT_4"/>
    <property type="match status" value="1"/>
</dbReference>
<accession>A0A5K7YT27</accession>
<dbReference type="InterPro" id="IPR027417">
    <property type="entry name" value="P-loop_NTPase"/>
</dbReference>
<keyword evidence="9" id="KW-1185">Reference proteome</keyword>
<dbReference type="SUPFAM" id="SSF52540">
    <property type="entry name" value="P-loop containing nucleoside triphosphate hydrolases"/>
    <property type="match status" value="1"/>
</dbReference>
<keyword evidence="1" id="KW-0547">Nucleotide-binding</keyword>
<dbReference type="Proteomes" id="UP000427906">
    <property type="component" value="Chromosome"/>
</dbReference>
<dbReference type="InterPro" id="IPR058031">
    <property type="entry name" value="AAA_lid_NorR"/>
</dbReference>
<dbReference type="GO" id="GO:0043565">
    <property type="term" value="F:sequence-specific DNA binding"/>
    <property type="evidence" value="ECO:0007669"/>
    <property type="project" value="InterPro"/>
</dbReference>
<name>A0A5K7YT27_9BACT</name>
<dbReference type="InterPro" id="IPR009057">
    <property type="entry name" value="Homeodomain-like_sf"/>
</dbReference>
<dbReference type="Gene3D" id="3.30.450.20">
    <property type="entry name" value="PAS domain"/>
    <property type="match status" value="1"/>
</dbReference>
<dbReference type="CDD" id="cd00009">
    <property type="entry name" value="AAA"/>
    <property type="match status" value="1"/>
</dbReference>
<evidence type="ECO:0000256" key="2">
    <source>
        <dbReference type="ARBA" id="ARBA00022840"/>
    </source>
</evidence>
<dbReference type="SMART" id="SM00091">
    <property type="entry name" value="PAS"/>
    <property type="match status" value="1"/>
</dbReference>
<dbReference type="Pfam" id="PF25601">
    <property type="entry name" value="AAA_lid_14"/>
    <property type="match status" value="1"/>
</dbReference>
<feature type="domain" description="PAS" evidence="7">
    <location>
        <begin position="1"/>
        <end position="46"/>
    </location>
</feature>
<dbReference type="Pfam" id="PF00158">
    <property type="entry name" value="Sigma54_activat"/>
    <property type="match status" value="1"/>
</dbReference>
<dbReference type="SUPFAM" id="SSF46689">
    <property type="entry name" value="Homeodomain-like"/>
    <property type="match status" value="1"/>
</dbReference>
<dbReference type="SMART" id="SM00382">
    <property type="entry name" value="AAA"/>
    <property type="match status" value="1"/>
</dbReference>
<dbReference type="InterPro" id="IPR000014">
    <property type="entry name" value="PAS"/>
</dbReference>
<dbReference type="PRINTS" id="PR01590">
    <property type="entry name" value="HTHFIS"/>
</dbReference>
<dbReference type="InterPro" id="IPR025943">
    <property type="entry name" value="Sigma_54_int_dom_ATP-bd_2"/>
</dbReference>
<sequence>MEQSCHDIFDSIEEGVFTVDLNWRITSFNRAAEKITGVSGKEAMGQPCGQVFNTNICQSDCAIRKALETNQPVFNLPAYMTRSDSTRIPVALNATILRDHKGRMIGGVETFRDLSSLSKLRKSFYRHHVFENMVSKDQKMLEIFSTLKQIADSDCIVLIEGATGTGKELLAKAVHNNSPKKNGPFVPVNCGALPDTLIESELFGYKAGAFTDAKSDKPGRFERAQNGTIFLDEIGDISHALQVRLLRVLEDGSYEPLGAVQSARTNARVVVASHRSLDKLVEERKFREDLYFRVNVIKFSLPKLVNRKEDIPLLVDYFIDRFGQKTKKKIMGLTHEAMAALMLYDWPGNIRELEHAIEHAFLLCKEERIGLRHLPDKLLTEINAAFANNPRTLKDIEKNAILNALRRNNGKKLVTARELGINKNTLRRKIVGYGIEGSV</sequence>
<dbReference type="InterPro" id="IPR003593">
    <property type="entry name" value="AAA+_ATPase"/>
</dbReference>
<reference evidence="8 9" key="1">
    <citation type="submission" date="2019-11" db="EMBL/GenBank/DDBJ databases">
        <title>Comparative genomics of hydrocarbon-degrading Desulfosarcina strains.</title>
        <authorList>
            <person name="Watanabe M."/>
            <person name="Kojima H."/>
            <person name="Fukui M."/>
        </authorList>
    </citation>
    <scope>NUCLEOTIDE SEQUENCE [LARGE SCALE GENOMIC DNA]</scope>
    <source>
        <strain evidence="8 9">PL12</strain>
    </source>
</reference>
<dbReference type="Pfam" id="PF02954">
    <property type="entry name" value="HTH_8"/>
    <property type="match status" value="1"/>
</dbReference>
<evidence type="ECO:0000256" key="4">
    <source>
        <dbReference type="ARBA" id="ARBA00023125"/>
    </source>
</evidence>
<dbReference type="InterPro" id="IPR002197">
    <property type="entry name" value="HTH_Fis"/>
</dbReference>
<feature type="domain" description="Sigma-54 factor interaction" evidence="6">
    <location>
        <begin position="133"/>
        <end position="362"/>
    </location>
</feature>
<proteinExistence type="predicted"/>
<evidence type="ECO:0000313" key="9">
    <source>
        <dbReference type="Proteomes" id="UP000427906"/>
    </source>
</evidence>
<dbReference type="InterPro" id="IPR035965">
    <property type="entry name" value="PAS-like_dom_sf"/>
</dbReference>
<dbReference type="FunFam" id="3.40.50.300:FF:000006">
    <property type="entry name" value="DNA-binding transcriptional regulator NtrC"/>
    <property type="match status" value="1"/>
</dbReference>
<evidence type="ECO:0000259" key="7">
    <source>
        <dbReference type="PROSITE" id="PS50112"/>
    </source>
</evidence>
<keyword evidence="2" id="KW-0067">ATP-binding</keyword>
<keyword evidence="5" id="KW-0804">Transcription</keyword>
<evidence type="ECO:0000313" key="8">
    <source>
        <dbReference type="EMBL" id="BBO70161.1"/>
    </source>
</evidence>
<dbReference type="PANTHER" id="PTHR32071">
    <property type="entry name" value="TRANSCRIPTIONAL REGULATORY PROTEIN"/>
    <property type="match status" value="1"/>
</dbReference>
<evidence type="ECO:0000259" key="6">
    <source>
        <dbReference type="PROSITE" id="PS50045"/>
    </source>
</evidence>
<evidence type="ECO:0000256" key="3">
    <source>
        <dbReference type="ARBA" id="ARBA00023015"/>
    </source>
</evidence>
<dbReference type="EMBL" id="AP021874">
    <property type="protein sequence ID" value="BBO70161.1"/>
    <property type="molecule type" value="Genomic_DNA"/>
</dbReference>
<dbReference type="CDD" id="cd00130">
    <property type="entry name" value="PAS"/>
    <property type="match status" value="1"/>
</dbReference>
<dbReference type="Gene3D" id="1.10.8.60">
    <property type="match status" value="1"/>
</dbReference>
<dbReference type="Gene3D" id="3.40.50.300">
    <property type="entry name" value="P-loop containing nucleotide triphosphate hydrolases"/>
    <property type="match status" value="1"/>
</dbReference>
<organism evidence="8 9">
    <name type="scientific">Desulfosarcina alkanivorans</name>
    <dbReference type="NCBI Taxonomy" id="571177"/>
    <lineage>
        <taxon>Bacteria</taxon>
        <taxon>Pseudomonadati</taxon>
        <taxon>Thermodesulfobacteriota</taxon>
        <taxon>Desulfobacteria</taxon>
        <taxon>Desulfobacterales</taxon>
        <taxon>Desulfosarcinaceae</taxon>
        <taxon>Desulfosarcina</taxon>
    </lineage>
</organism>
<protein>
    <submittedName>
        <fullName evidence="8">Fis family transcriptional regulator</fullName>
    </submittedName>
</protein>
<dbReference type="GO" id="GO:0006355">
    <property type="term" value="P:regulation of DNA-templated transcription"/>
    <property type="evidence" value="ECO:0007669"/>
    <property type="project" value="InterPro"/>
</dbReference>
<dbReference type="KEGG" id="dalk:DSCA_40910"/>
<dbReference type="GO" id="GO:0005524">
    <property type="term" value="F:ATP binding"/>
    <property type="evidence" value="ECO:0007669"/>
    <property type="project" value="UniProtKB-KW"/>
</dbReference>
<dbReference type="RefSeq" id="WP_231716221.1">
    <property type="nucleotide sequence ID" value="NZ_AP021874.1"/>
</dbReference>
<dbReference type="Pfam" id="PF13426">
    <property type="entry name" value="PAS_9"/>
    <property type="match status" value="1"/>
</dbReference>
<evidence type="ECO:0000256" key="1">
    <source>
        <dbReference type="ARBA" id="ARBA00022741"/>
    </source>
</evidence>